<organism evidence="2 3">
    <name type="scientific">Clostridium boliviensis</name>
    <dbReference type="NCBI Taxonomy" id="318465"/>
    <lineage>
        <taxon>Bacteria</taxon>
        <taxon>Bacillati</taxon>
        <taxon>Bacillota</taxon>
        <taxon>Clostridia</taxon>
        <taxon>Eubacteriales</taxon>
        <taxon>Clostridiaceae</taxon>
        <taxon>Clostridium</taxon>
    </lineage>
</organism>
<evidence type="ECO:0000313" key="3">
    <source>
        <dbReference type="Proteomes" id="UP001276854"/>
    </source>
</evidence>
<feature type="domain" description="Transposase IS66 central" evidence="1">
    <location>
        <begin position="4"/>
        <end position="72"/>
    </location>
</feature>
<sequence length="90" mass="11014">MRLHSYCNQLFQIEKELKDLEPEERQKKRLELERPVLDAFWKWTNGINALGGSKLAKAINYAQNQRSYMENYRKCFKRWRPIQFTLFMLN</sequence>
<keyword evidence="3" id="KW-1185">Reference proteome</keyword>
<comment type="caution">
    <text evidence="2">The sequence shown here is derived from an EMBL/GenBank/DDBJ whole genome shotgun (WGS) entry which is preliminary data.</text>
</comment>
<dbReference type="InterPro" id="IPR004291">
    <property type="entry name" value="Transposase_IS66_central"/>
</dbReference>
<dbReference type="Proteomes" id="UP001276854">
    <property type="component" value="Unassembled WGS sequence"/>
</dbReference>
<name>A0ABU4GPW0_9CLOT</name>
<accession>A0ABU4GPW0</accession>
<dbReference type="EMBL" id="JAWONS010000280">
    <property type="protein sequence ID" value="MDW2799660.1"/>
    <property type="molecule type" value="Genomic_DNA"/>
</dbReference>
<protein>
    <submittedName>
        <fullName evidence="2">Transposase</fullName>
    </submittedName>
</protein>
<reference evidence="2 3" key="1">
    <citation type="submission" date="2023-10" db="EMBL/GenBank/DDBJ databases">
        <title>A novel Glycoside Hydrolase 43-Like Enzyme from Clostrdium boliviensis is an Endo-xylanase, and a Candidate for Xylooligosaccharides Production from Different Xylan Substrates.</title>
        <authorList>
            <person name="Alvarez M.T."/>
            <person name="Rocabado-Villegas L.R."/>
            <person name="Salas-Veizaga D.M."/>
            <person name="Linares-Pasten J.A."/>
            <person name="Gudmundsdottir E.E."/>
            <person name="Hreggvidsson G.O."/>
            <person name="Adlercreutz P."/>
            <person name="Nordberg Karlsson E."/>
        </authorList>
    </citation>
    <scope>NUCLEOTIDE SEQUENCE [LARGE SCALE GENOMIC DNA]</scope>
    <source>
        <strain evidence="2 3">E-1</strain>
    </source>
</reference>
<dbReference type="Pfam" id="PF03050">
    <property type="entry name" value="DDE_Tnp_IS66"/>
    <property type="match status" value="1"/>
</dbReference>
<proteinExistence type="predicted"/>
<gene>
    <name evidence="2" type="ORF">RZO55_18965</name>
</gene>
<dbReference type="RefSeq" id="WP_318065846.1">
    <property type="nucleotide sequence ID" value="NZ_JAWONS010000280.1"/>
</dbReference>
<evidence type="ECO:0000259" key="1">
    <source>
        <dbReference type="Pfam" id="PF03050"/>
    </source>
</evidence>
<evidence type="ECO:0000313" key="2">
    <source>
        <dbReference type="EMBL" id="MDW2799660.1"/>
    </source>
</evidence>